<reference evidence="3 4" key="1">
    <citation type="submission" date="2024-02" db="EMBL/GenBank/DDBJ databases">
        <authorList>
            <person name="Chen Y."/>
            <person name="Shah S."/>
            <person name="Dougan E. K."/>
            <person name="Thang M."/>
            <person name="Chan C."/>
        </authorList>
    </citation>
    <scope>NUCLEOTIDE SEQUENCE [LARGE SCALE GENOMIC DNA]</scope>
</reference>
<comment type="caution">
    <text evidence="3">The sequence shown here is derived from an EMBL/GenBank/DDBJ whole genome shotgun (WGS) entry which is preliminary data.</text>
</comment>
<gene>
    <name evidence="3" type="ORF">SCF082_LOCUS38868</name>
</gene>
<evidence type="ECO:0000256" key="1">
    <source>
        <dbReference type="SAM" id="Coils"/>
    </source>
</evidence>
<accession>A0ABP0Q3Z2</accession>
<sequence length="370" mass="41390">QEHQMTLLKCHEELRQHHQNEKNILQDLQEKKEQLKEDLRDKTSALHIDLNCLTHEAQPSRHGQAPRPAISRQRLPKAMKVDPSFVPNPGHAMILQLPLTVCCRGQAGSELLSSFLEKTFGKPGLSHLRRICVLFLAHLFEGAHVVSRQPMSRRGNLLLLAKCIGSGNWNFRPVSADALWTDSTVSGRIRHADGTDRPLLVLEDDAAPTAEFCEVLDQALATLPADADLLYLGYSQAADWRREVSRHVVESHYVWTTVAYIVWPQGARKMLSHLPVNEPVDNWMAGLCAANDIKAYCVRPKVVLQADAWNVNSDVAHSDEHYWGPNSDIQHSDALYWGPGHPEAGGDPKGGLLWDLDDSESEDVSESEEL</sequence>
<evidence type="ECO:0000313" key="4">
    <source>
        <dbReference type="Proteomes" id="UP001642464"/>
    </source>
</evidence>
<dbReference type="Proteomes" id="UP001642464">
    <property type="component" value="Unassembled WGS sequence"/>
</dbReference>
<name>A0ABP0Q3Z2_9DINO</name>
<organism evidence="3 4">
    <name type="scientific">Durusdinium trenchii</name>
    <dbReference type="NCBI Taxonomy" id="1381693"/>
    <lineage>
        <taxon>Eukaryota</taxon>
        <taxon>Sar</taxon>
        <taxon>Alveolata</taxon>
        <taxon>Dinophyceae</taxon>
        <taxon>Suessiales</taxon>
        <taxon>Symbiodiniaceae</taxon>
        <taxon>Durusdinium</taxon>
    </lineage>
</organism>
<keyword evidence="4" id="KW-1185">Reference proteome</keyword>
<protein>
    <submittedName>
        <fullName evidence="3">Esterase</fullName>
    </submittedName>
</protein>
<feature type="compositionally biased region" description="Acidic residues" evidence="2">
    <location>
        <begin position="355"/>
        <end position="370"/>
    </location>
</feature>
<feature type="coiled-coil region" evidence="1">
    <location>
        <begin position="8"/>
        <end position="45"/>
    </location>
</feature>
<feature type="non-terminal residue" evidence="3">
    <location>
        <position position="1"/>
    </location>
</feature>
<proteinExistence type="predicted"/>
<dbReference type="EMBL" id="CAXAMM010038882">
    <property type="protein sequence ID" value="CAK9081714.1"/>
    <property type="molecule type" value="Genomic_DNA"/>
</dbReference>
<feature type="region of interest" description="Disordered" evidence="2">
    <location>
        <begin position="334"/>
        <end position="370"/>
    </location>
</feature>
<keyword evidence="1" id="KW-0175">Coiled coil</keyword>
<evidence type="ECO:0000256" key="2">
    <source>
        <dbReference type="SAM" id="MobiDB-lite"/>
    </source>
</evidence>
<feature type="non-terminal residue" evidence="3">
    <location>
        <position position="370"/>
    </location>
</feature>
<evidence type="ECO:0000313" key="3">
    <source>
        <dbReference type="EMBL" id="CAK9081714.1"/>
    </source>
</evidence>